<evidence type="ECO:0000313" key="5">
    <source>
        <dbReference type="Proteomes" id="UP000177921"/>
    </source>
</evidence>
<evidence type="ECO:0000256" key="1">
    <source>
        <dbReference type="SAM" id="Coils"/>
    </source>
</evidence>
<proteinExistence type="predicted"/>
<accession>A0A1F5FZX8</accession>
<dbReference type="AlphaFoldDB" id="A0A1F5FZX8"/>
<keyword evidence="2" id="KW-0812">Transmembrane</keyword>
<keyword evidence="2" id="KW-0472">Membrane</keyword>
<keyword evidence="2" id="KW-1133">Transmembrane helix</keyword>
<feature type="chain" id="PRO_5009518665" description="DUF916 domain-containing protein" evidence="3">
    <location>
        <begin position="24"/>
        <end position="322"/>
    </location>
</feature>
<organism evidence="4 5">
    <name type="scientific">Candidatus Collierbacteria bacterium RIFOXYD1_FULL_46_26</name>
    <dbReference type="NCBI Taxonomy" id="1817732"/>
    <lineage>
        <taxon>Bacteria</taxon>
        <taxon>Candidatus Collieribacteriota</taxon>
    </lineage>
</organism>
<keyword evidence="3" id="KW-0732">Signal</keyword>
<keyword evidence="1" id="KW-0175">Coiled coil</keyword>
<dbReference type="EMBL" id="MFAR01000011">
    <property type="protein sequence ID" value="OGD85183.1"/>
    <property type="molecule type" value="Genomic_DNA"/>
</dbReference>
<evidence type="ECO:0000256" key="2">
    <source>
        <dbReference type="SAM" id="Phobius"/>
    </source>
</evidence>
<protein>
    <recommendedName>
        <fullName evidence="6">DUF916 domain-containing protein</fullName>
    </recommendedName>
</protein>
<gene>
    <name evidence="4" type="ORF">A2618_00515</name>
</gene>
<evidence type="ECO:0000313" key="4">
    <source>
        <dbReference type="EMBL" id="OGD85183.1"/>
    </source>
</evidence>
<reference evidence="4 5" key="1">
    <citation type="journal article" date="2016" name="Nat. Commun.">
        <title>Thousands of microbial genomes shed light on interconnected biogeochemical processes in an aquifer system.</title>
        <authorList>
            <person name="Anantharaman K."/>
            <person name="Brown C.T."/>
            <person name="Hug L.A."/>
            <person name="Sharon I."/>
            <person name="Castelle C.J."/>
            <person name="Probst A.J."/>
            <person name="Thomas B.C."/>
            <person name="Singh A."/>
            <person name="Wilkins M.J."/>
            <person name="Karaoz U."/>
            <person name="Brodie E.L."/>
            <person name="Williams K.H."/>
            <person name="Hubbard S.S."/>
            <person name="Banfield J.F."/>
        </authorList>
    </citation>
    <scope>NUCLEOTIDE SEQUENCE [LARGE SCALE GENOMIC DNA]</scope>
</reference>
<feature type="transmembrane region" description="Helical" evidence="2">
    <location>
        <begin position="264"/>
        <end position="291"/>
    </location>
</feature>
<sequence length="322" mass="36312">MKKFLFLFLFPISYFLFPSLTHAQEVSLVVSPPRIDITANPGETIQKTIKITNDSADRELILQARTFDFIVQDNLGTPIRVTETASGRYLASPWFTLERSELVIPPKSTTQLVAIITIPQDALPGGHYAGVFFEPVTNRGGKNTVSYTTTQVGSLFGITIAGDIKYDALVKSFQTKLNFNEFGPIDFTAELENQSDTHIRPTTKIVIHDMLGRQLTELPLDEVNIFPYTSRLLNGTWNQVWGFGRYTATLSAAYGPGLVASRTIYFWIMPYRLIAAIVVALLVLLAVFILIRRHLKSQNDHRDDEIDELKRKISELENNSRQ</sequence>
<feature type="signal peptide" evidence="3">
    <location>
        <begin position="1"/>
        <end position="23"/>
    </location>
</feature>
<name>A0A1F5FZX8_9BACT</name>
<evidence type="ECO:0008006" key="6">
    <source>
        <dbReference type="Google" id="ProtNLM"/>
    </source>
</evidence>
<evidence type="ECO:0000256" key="3">
    <source>
        <dbReference type="SAM" id="SignalP"/>
    </source>
</evidence>
<feature type="coiled-coil region" evidence="1">
    <location>
        <begin position="292"/>
        <end position="319"/>
    </location>
</feature>
<dbReference type="Proteomes" id="UP000177921">
    <property type="component" value="Unassembled WGS sequence"/>
</dbReference>
<comment type="caution">
    <text evidence="4">The sequence shown here is derived from an EMBL/GenBank/DDBJ whole genome shotgun (WGS) entry which is preliminary data.</text>
</comment>